<dbReference type="EMBL" id="CP070496">
    <property type="protein sequence ID" value="QSB06244.1"/>
    <property type="molecule type" value="Genomic_DNA"/>
</dbReference>
<keyword evidence="1 3" id="KW-0963">Cytoplasm</keyword>
<keyword evidence="7" id="KW-1185">Reference proteome</keyword>
<dbReference type="InterPro" id="IPR035956">
    <property type="entry name" value="RimP_N_sf"/>
</dbReference>
<dbReference type="PANTHER" id="PTHR33867:SF1">
    <property type="entry name" value="RIBOSOME MATURATION FACTOR RIMP"/>
    <property type="match status" value="1"/>
</dbReference>
<dbReference type="KEGG" id="nav:JQS30_04870"/>
<feature type="domain" description="Ribosome maturation factor RimP N-terminal" evidence="4">
    <location>
        <begin position="13"/>
        <end position="89"/>
    </location>
</feature>
<evidence type="ECO:0000313" key="7">
    <source>
        <dbReference type="Proteomes" id="UP000662939"/>
    </source>
</evidence>
<evidence type="ECO:0000313" key="6">
    <source>
        <dbReference type="EMBL" id="QSB06244.1"/>
    </source>
</evidence>
<dbReference type="Gene3D" id="3.30.300.70">
    <property type="entry name" value="RimP-like superfamily, N-terminal"/>
    <property type="match status" value="1"/>
</dbReference>
<comment type="subcellular location">
    <subcellularLocation>
        <location evidence="3">Cytoplasm</location>
    </subcellularLocation>
</comment>
<gene>
    <name evidence="3 6" type="primary">rimP</name>
    <name evidence="6" type="ORF">JQS30_04870</name>
</gene>
<comment type="similarity">
    <text evidence="3">Belongs to the RimP family.</text>
</comment>
<organism evidence="6 7">
    <name type="scientific">Natronoglycomyces albus</name>
    <dbReference type="NCBI Taxonomy" id="2811108"/>
    <lineage>
        <taxon>Bacteria</taxon>
        <taxon>Bacillati</taxon>
        <taxon>Actinomycetota</taxon>
        <taxon>Actinomycetes</taxon>
        <taxon>Glycomycetales</taxon>
        <taxon>Glycomycetaceae</taxon>
        <taxon>Natronoglycomyces</taxon>
    </lineage>
</organism>
<dbReference type="GO" id="GO:0005829">
    <property type="term" value="C:cytosol"/>
    <property type="evidence" value="ECO:0007669"/>
    <property type="project" value="TreeGrafter"/>
</dbReference>
<protein>
    <recommendedName>
        <fullName evidence="3">Ribosome maturation factor RimP</fullName>
    </recommendedName>
</protein>
<reference evidence="6" key="1">
    <citation type="submission" date="2021-02" db="EMBL/GenBank/DDBJ databases">
        <title>Natronoglycomyces albus gen. nov., sp. nov, a haloalkaliphilic actinobacterium from a soda solonchak soil.</title>
        <authorList>
            <person name="Sorokin D.Y."/>
            <person name="Khijniak T.V."/>
            <person name="Zakharycheva A.P."/>
            <person name="Boueva O.V."/>
            <person name="Ariskina E.V."/>
            <person name="Hahnke R.L."/>
            <person name="Bunk B."/>
            <person name="Sproer C."/>
            <person name="Schumann P."/>
            <person name="Evtushenko L.I."/>
            <person name="Kublanov I.V."/>
        </authorList>
    </citation>
    <scope>NUCLEOTIDE SEQUENCE</scope>
    <source>
        <strain evidence="6">DSM 106290</strain>
    </source>
</reference>
<evidence type="ECO:0000256" key="1">
    <source>
        <dbReference type="ARBA" id="ARBA00022490"/>
    </source>
</evidence>
<proteinExistence type="inferred from homology"/>
<dbReference type="NCBIfam" id="NF000930">
    <property type="entry name" value="PRK00092.2-2"/>
    <property type="match status" value="1"/>
</dbReference>
<evidence type="ECO:0000256" key="3">
    <source>
        <dbReference type="HAMAP-Rule" id="MF_01077"/>
    </source>
</evidence>
<accession>A0A895XLM9</accession>
<dbReference type="SUPFAM" id="SSF75420">
    <property type="entry name" value="YhbC-like, N-terminal domain"/>
    <property type="match status" value="1"/>
</dbReference>
<dbReference type="GO" id="GO:0006412">
    <property type="term" value="P:translation"/>
    <property type="evidence" value="ECO:0007669"/>
    <property type="project" value="TreeGrafter"/>
</dbReference>
<dbReference type="InterPro" id="IPR028989">
    <property type="entry name" value="RimP_N"/>
</dbReference>
<keyword evidence="2 3" id="KW-0690">Ribosome biogenesis</keyword>
<evidence type="ECO:0000259" key="4">
    <source>
        <dbReference type="Pfam" id="PF02576"/>
    </source>
</evidence>
<dbReference type="InterPro" id="IPR003728">
    <property type="entry name" value="Ribosome_maturation_RimP"/>
</dbReference>
<dbReference type="AlphaFoldDB" id="A0A895XLM9"/>
<dbReference type="Proteomes" id="UP000662939">
    <property type="component" value="Chromosome"/>
</dbReference>
<sequence>MSQPHEDDVKAVVTPVVEQAGFDLEELTVIKAGRRLLVRVLIDGDGGVTLDDIAEVSREASKALDAGENTGGLFAEASYTLEVSSPGVDRPLTLPRHWRRNIGRLVEVSLGGDKVQGRIVAADERGIELEVAGRVRAATFAELGAGKVHIEMQKSAKANKS</sequence>
<name>A0A895XLM9_9ACTN</name>
<feature type="domain" description="Ribosome maturation factor RimP C-terminal" evidence="5">
    <location>
        <begin position="92"/>
        <end position="159"/>
    </location>
</feature>
<dbReference type="PANTHER" id="PTHR33867">
    <property type="entry name" value="RIBOSOME MATURATION FACTOR RIMP"/>
    <property type="match status" value="1"/>
</dbReference>
<dbReference type="CDD" id="cd01734">
    <property type="entry name" value="YlxS_C"/>
    <property type="match status" value="1"/>
</dbReference>
<dbReference type="RefSeq" id="WP_213172253.1">
    <property type="nucleotide sequence ID" value="NZ_CP070496.1"/>
</dbReference>
<comment type="function">
    <text evidence="3">Required for maturation of 30S ribosomal subunits.</text>
</comment>
<dbReference type="Pfam" id="PF17384">
    <property type="entry name" value="DUF150_C"/>
    <property type="match status" value="1"/>
</dbReference>
<evidence type="ECO:0000259" key="5">
    <source>
        <dbReference type="Pfam" id="PF17384"/>
    </source>
</evidence>
<evidence type="ECO:0000256" key="2">
    <source>
        <dbReference type="ARBA" id="ARBA00022517"/>
    </source>
</evidence>
<dbReference type="Pfam" id="PF02576">
    <property type="entry name" value="RimP_N"/>
    <property type="match status" value="1"/>
</dbReference>
<dbReference type="HAMAP" id="MF_01077">
    <property type="entry name" value="RimP"/>
    <property type="match status" value="1"/>
</dbReference>
<dbReference type="InterPro" id="IPR028998">
    <property type="entry name" value="RimP_C"/>
</dbReference>
<dbReference type="GO" id="GO:0000028">
    <property type="term" value="P:ribosomal small subunit assembly"/>
    <property type="evidence" value="ECO:0007669"/>
    <property type="project" value="TreeGrafter"/>
</dbReference>